<reference evidence="13 14" key="1">
    <citation type="journal article" date="2024" name="Nat. Commun.">
        <title>Phylogenomics reveals the evolutionary origins of lichenization in chlorophyte algae.</title>
        <authorList>
            <person name="Puginier C."/>
            <person name="Libourel C."/>
            <person name="Otte J."/>
            <person name="Skaloud P."/>
            <person name="Haon M."/>
            <person name="Grisel S."/>
            <person name="Petersen M."/>
            <person name="Berrin J.G."/>
            <person name="Delaux P.M."/>
            <person name="Dal Grande F."/>
            <person name="Keller J."/>
        </authorList>
    </citation>
    <scope>NUCLEOTIDE SEQUENCE [LARGE SCALE GENOMIC DNA]</scope>
    <source>
        <strain evidence="13 14">SAG 2523</strain>
    </source>
</reference>
<dbReference type="Pfam" id="PF13851">
    <property type="entry name" value="GAS"/>
    <property type="match status" value="1"/>
</dbReference>
<keyword evidence="6" id="KW-0282">Flagellum</keyword>
<evidence type="ECO:0000256" key="1">
    <source>
        <dbReference type="ARBA" id="ARBA00004230"/>
    </source>
</evidence>
<evidence type="ECO:0000256" key="5">
    <source>
        <dbReference type="ARBA" id="ARBA00022701"/>
    </source>
</evidence>
<dbReference type="GO" id="GO:0031267">
    <property type="term" value="F:small GTPase binding"/>
    <property type="evidence" value="ECO:0007669"/>
    <property type="project" value="InterPro"/>
</dbReference>
<keyword evidence="10" id="KW-0966">Cell projection</keyword>
<dbReference type="GO" id="GO:0005794">
    <property type="term" value="C:Golgi apparatus"/>
    <property type="evidence" value="ECO:0007669"/>
    <property type="project" value="TreeGrafter"/>
</dbReference>
<dbReference type="GO" id="GO:0008017">
    <property type="term" value="F:microtubule binding"/>
    <property type="evidence" value="ECO:0007669"/>
    <property type="project" value="InterPro"/>
</dbReference>
<evidence type="ECO:0000256" key="7">
    <source>
        <dbReference type="ARBA" id="ARBA00023054"/>
    </source>
</evidence>
<keyword evidence="5" id="KW-0493">Microtubule</keyword>
<comment type="subcellular location">
    <subcellularLocation>
        <location evidence="1">Cell projection</location>
        <location evidence="1">Cilium</location>
        <location evidence="1">Flagellum</location>
    </subcellularLocation>
    <subcellularLocation>
        <location evidence="2">Cytoplasm</location>
        <location evidence="2">Cytoskeleton</location>
    </subcellularLocation>
</comment>
<evidence type="ECO:0000256" key="11">
    <source>
        <dbReference type="SAM" id="Coils"/>
    </source>
</evidence>
<keyword evidence="7 11" id="KW-0175">Coiled coil</keyword>
<evidence type="ECO:0000259" key="12">
    <source>
        <dbReference type="Pfam" id="PF13851"/>
    </source>
</evidence>
<dbReference type="AlphaFoldDB" id="A0AAW1SHW5"/>
<gene>
    <name evidence="13" type="ORF">WJX84_009532</name>
</gene>
<name>A0AAW1SHW5_9CHLO</name>
<keyword evidence="14" id="KW-1185">Reference proteome</keyword>
<dbReference type="InterPro" id="IPR025593">
    <property type="entry name" value="GAS8_dom"/>
</dbReference>
<evidence type="ECO:0000256" key="6">
    <source>
        <dbReference type="ARBA" id="ARBA00022846"/>
    </source>
</evidence>
<evidence type="ECO:0000256" key="3">
    <source>
        <dbReference type="ARBA" id="ARBA00009859"/>
    </source>
</evidence>
<comment type="caution">
    <text evidence="13">The sequence shown here is derived from an EMBL/GenBank/DDBJ whole genome shotgun (WGS) entry which is preliminary data.</text>
</comment>
<feature type="coiled-coil region" evidence="11">
    <location>
        <begin position="9"/>
        <end position="43"/>
    </location>
</feature>
<evidence type="ECO:0000256" key="8">
    <source>
        <dbReference type="ARBA" id="ARBA00023069"/>
    </source>
</evidence>
<dbReference type="PANTHER" id="PTHR31543">
    <property type="entry name" value="DYNEIN REGULATORY COMPLEX SUBUNIT 4"/>
    <property type="match status" value="1"/>
</dbReference>
<organism evidence="13 14">
    <name type="scientific">Apatococcus fuscideae</name>
    <dbReference type="NCBI Taxonomy" id="2026836"/>
    <lineage>
        <taxon>Eukaryota</taxon>
        <taxon>Viridiplantae</taxon>
        <taxon>Chlorophyta</taxon>
        <taxon>core chlorophytes</taxon>
        <taxon>Trebouxiophyceae</taxon>
        <taxon>Chlorellales</taxon>
        <taxon>Chlorellaceae</taxon>
        <taxon>Apatococcus</taxon>
    </lineage>
</organism>
<evidence type="ECO:0000256" key="4">
    <source>
        <dbReference type="ARBA" id="ARBA00022490"/>
    </source>
</evidence>
<sequence length="174" mass="19353">MGTPRVVSVADTKTKLKQAQKQLKNLEWENEVLQQRQIQAQGERDSLFGRFETSLHEAQQKGNLQIQLLERRITALASSLEQRDAQLAETVLLAGLDPAATQATKLKMEELMTAKNGAIRQLQYDITKVSKAHNDLIRVYEAKLEEFGIPAEEMGFRPLFTHTTAGPAGLVVGA</sequence>
<dbReference type="GO" id="GO:0048870">
    <property type="term" value="P:cell motility"/>
    <property type="evidence" value="ECO:0007669"/>
    <property type="project" value="InterPro"/>
</dbReference>
<comment type="similarity">
    <text evidence="3">Belongs to the DRC4 family.</text>
</comment>
<dbReference type="PANTHER" id="PTHR31543:SF0">
    <property type="entry name" value="DYNEIN REGULATORY COMPLEX SUBUNIT 4"/>
    <property type="match status" value="1"/>
</dbReference>
<evidence type="ECO:0000256" key="9">
    <source>
        <dbReference type="ARBA" id="ARBA00023212"/>
    </source>
</evidence>
<protein>
    <recommendedName>
        <fullName evidence="12">Growth arrest-specific protein 8 domain-containing protein</fullName>
    </recommendedName>
</protein>
<keyword evidence="8" id="KW-0969">Cilium</keyword>
<dbReference type="Proteomes" id="UP001485043">
    <property type="component" value="Unassembled WGS sequence"/>
</dbReference>
<evidence type="ECO:0000313" key="13">
    <source>
        <dbReference type="EMBL" id="KAK9846035.1"/>
    </source>
</evidence>
<dbReference type="GO" id="GO:0005874">
    <property type="term" value="C:microtubule"/>
    <property type="evidence" value="ECO:0007669"/>
    <property type="project" value="UniProtKB-KW"/>
</dbReference>
<feature type="domain" description="Growth arrest-specific protein 8" evidence="12">
    <location>
        <begin position="8"/>
        <end position="122"/>
    </location>
</feature>
<evidence type="ECO:0000313" key="14">
    <source>
        <dbReference type="Proteomes" id="UP001485043"/>
    </source>
</evidence>
<evidence type="ECO:0000256" key="10">
    <source>
        <dbReference type="ARBA" id="ARBA00023273"/>
    </source>
</evidence>
<keyword evidence="4" id="KW-0963">Cytoplasm</keyword>
<keyword evidence="9" id="KW-0206">Cytoskeleton</keyword>
<accession>A0AAW1SHW5</accession>
<dbReference type="InterPro" id="IPR039308">
    <property type="entry name" value="GAS8"/>
</dbReference>
<proteinExistence type="inferred from homology"/>
<evidence type="ECO:0000256" key="2">
    <source>
        <dbReference type="ARBA" id="ARBA00004245"/>
    </source>
</evidence>
<dbReference type="EMBL" id="JALJOV010001582">
    <property type="protein sequence ID" value="KAK9846035.1"/>
    <property type="molecule type" value="Genomic_DNA"/>
</dbReference>
<dbReference type="GO" id="GO:0031514">
    <property type="term" value="C:motile cilium"/>
    <property type="evidence" value="ECO:0007669"/>
    <property type="project" value="UniProtKB-SubCell"/>
</dbReference>